<dbReference type="Gene3D" id="3.30.1360.40">
    <property type="match status" value="1"/>
</dbReference>
<dbReference type="AlphaFoldDB" id="A0A7C2K3U7"/>
<dbReference type="Pfam" id="PF01765">
    <property type="entry name" value="RRF"/>
    <property type="match status" value="1"/>
</dbReference>
<dbReference type="PANTHER" id="PTHR20982">
    <property type="entry name" value="RIBOSOME RECYCLING FACTOR"/>
    <property type="match status" value="1"/>
</dbReference>
<comment type="function">
    <text evidence="5">Responsible for the release of ribosomes from messenger RNA at the termination of protein biosynthesis. May increase the efficiency of translation by recycling ribosomes from one round of translation to another.</text>
</comment>
<dbReference type="EMBL" id="DSOL01000011">
    <property type="protein sequence ID" value="HEN27163.1"/>
    <property type="molecule type" value="Genomic_DNA"/>
</dbReference>
<gene>
    <name evidence="5" type="primary">frr</name>
    <name evidence="8" type="ORF">ENQ77_00515</name>
    <name evidence="9" type="ORF">ENU66_03015</name>
</gene>
<evidence type="ECO:0000256" key="6">
    <source>
        <dbReference type="SAM" id="Coils"/>
    </source>
</evidence>
<comment type="subcellular location">
    <subcellularLocation>
        <location evidence="1 5">Cytoplasm</location>
    </subcellularLocation>
</comment>
<dbReference type="EMBL" id="DTDJ01000024">
    <property type="protein sequence ID" value="HGL17290.1"/>
    <property type="molecule type" value="Genomic_DNA"/>
</dbReference>
<proteinExistence type="inferred from homology"/>
<dbReference type="PANTHER" id="PTHR20982:SF3">
    <property type="entry name" value="MITOCHONDRIAL RIBOSOME RECYCLING FACTOR PSEUDO 1"/>
    <property type="match status" value="1"/>
</dbReference>
<evidence type="ECO:0000256" key="2">
    <source>
        <dbReference type="ARBA" id="ARBA00005912"/>
    </source>
</evidence>
<feature type="coiled-coil region" evidence="6">
    <location>
        <begin position="139"/>
        <end position="166"/>
    </location>
</feature>
<comment type="similarity">
    <text evidence="2 5">Belongs to the RRF family.</text>
</comment>
<dbReference type="GO" id="GO:0006415">
    <property type="term" value="P:translational termination"/>
    <property type="evidence" value="ECO:0007669"/>
    <property type="project" value="UniProtKB-UniRule"/>
</dbReference>
<comment type="caution">
    <text evidence="8">The sequence shown here is derived from an EMBL/GenBank/DDBJ whole genome shotgun (WGS) entry which is preliminary data.</text>
</comment>
<dbReference type="HAMAP" id="MF_00040">
    <property type="entry name" value="RRF"/>
    <property type="match status" value="1"/>
</dbReference>
<dbReference type="GO" id="GO:0043023">
    <property type="term" value="F:ribosomal large subunit binding"/>
    <property type="evidence" value="ECO:0007669"/>
    <property type="project" value="TreeGrafter"/>
</dbReference>
<evidence type="ECO:0000256" key="4">
    <source>
        <dbReference type="ARBA" id="ARBA00022917"/>
    </source>
</evidence>
<organism evidence="8">
    <name type="scientific">candidate division WOR-3 bacterium</name>
    <dbReference type="NCBI Taxonomy" id="2052148"/>
    <lineage>
        <taxon>Bacteria</taxon>
        <taxon>Bacteria division WOR-3</taxon>
    </lineage>
</organism>
<evidence type="ECO:0000259" key="7">
    <source>
        <dbReference type="Pfam" id="PF01765"/>
    </source>
</evidence>
<dbReference type="InterPro" id="IPR023584">
    <property type="entry name" value="Ribosome_recyc_fac_dom"/>
</dbReference>
<protein>
    <recommendedName>
        <fullName evidence="5">Ribosome-recycling factor</fullName>
        <shortName evidence="5">RRF</shortName>
    </recommendedName>
    <alternativeName>
        <fullName evidence="5">Ribosome-releasing factor</fullName>
    </alternativeName>
</protein>
<feature type="domain" description="Ribosome recycling factor" evidence="7">
    <location>
        <begin position="20"/>
        <end position="183"/>
    </location>
</feature>
<dbReference type="Gene3D" id="1.10.132.20">
    <property type="entry name" value="Ribosome-recycling factor"/>
    <property type="match status" value="1"/>
</dbReference>
<evidence type="ECO:0000256" key="5">
    <source>
        <dbReference type="HAMAP-Rule" id="MF_00040"/>
    </source>
</evidence>
<name>A0A7C2K3U7_UNCW3</name>
<evidence type="ECO:0000313" key="8">
    <source>
        <dbReference type="EMBL" id="HEN27163.1"/>
    </source>
</evidence>
<accession>A0A7C2K3U7</accession>
<dbReference type="FunFam" id="3.30.1360.40:FF:000001">
    <property type="entry name" value="Ribosome-recycling factor"/>
    <property type="match status" value="1"/>
</dbReference>
<dbReference type="NCBIfam" id="TIGR00496">
    <property type="entry name" value="frr"/>
    <property type="match status" value="1"/>
</dbReference>
<dbReference type="GO" id="GO:0005737">
    <property type="term" value="C:cytoplasm"/>
    <property type="evidence" value="ECO:0007669"/>
    <property type="project" value="UniProtKB-SubCell"/>
</dbReference>
<dbReference type="InterPro" id="IPR002661">
    <property type="entry name" value="Ribosome_recyc_fac"/>
</dbReference>
<evidence type="ECO:0000256" key="1">
    <source>
        <dbReference type="ARBA" id="ARBA00004496"/>
    </source>
</evidence>
<dbReference type="CDD" id="cd00520">
    <property type="entry name" value="RRF"/>
    <property type="match status" value="1"/>
</dbReference>
<evidence type="ECO:0000313" key="9">
    <source>
        <dbReference type="EMBL" id="HGL17290.1"/>
    </source>
</evidence>
<evidence type="ECO:0000256" key="3">
    <source>
        <dbReference type="ARBA" id="ARBA00022490"/>
    </source>
</evidence>
<reference evidence="8" key="1">
    <citation type="journal article" date="2020" name="mSystems">
        <title>Genome- and Community-Level Interaction Insights into Carbon Utilization and Element Cycling Functions of Hydrothermarchaeota in Hydrothermal Sediment.</title>
        <authorList>
            <person name="Zhou Z."/>
            <person name="Liu Y."/>
            <person name="Xu W."/>
            <person name="Pan J."/>
            <person name="Luo Z.H."/>
            <person name="Li M."/>
        </authorList>
    </citation>
    <scope>NUCLEOTIDE SEQUENCE [LARGE SCALE GENOMIC DNA]</scope>
    <source>
        <strain evidence="8">SpSt-34</strain>
        <strain evidence="9">SpSt-69</strain>
    </source>
</reference>
<keyword evidence="4 5" id="KW-0648">Protein biosynthesis</keyword>
<dbReference type="FunFam" id="1.10.132.20:FF:000001">
    <property type="entry name" value="Ribosome-recycling factor"/>
    <property type="match status" value="1"/>
</dbReference>
<dbReference type="InterPro" id="IPR036191">
    <property type="entry name" value="RRF_sf"/>
</dbReference>
<keyword evidence="3 5" id="KW-0963">Cytoplasm</keyword>
<dbReference type="SUPFAM" id="SSF55194">
    <property type="entry name" value="Ribosome recycling factor, RRF"/>
    <property type="match status" value="1"/>
</dbReference>
<sequence>MLDKIYKEAESKMKKTLENFEKEMSRLRTGRATPYLLDGIKVDYYGSQVPINQVATIQIPDASMIIIQPWDKSVIGEIERAIKKAGLGLNPQSDGNVLRIPIPPLSEERRQELVKLIRKYAEDARVAIRNIRRDGIDQVKRMEKNKEISEDDSKKAEKQFQELHDKYIEEINKLLKHKEKEILEE</sequence>
<keyword evidence="6" id="KW-0175">Coiled coil</keyword>